<dbReference type="GeneID" id="80894528"/>
<proteinExistence type="predicted"/>
<organism evidence="1 2">
    <name type="scientific">Akanthomyces muscarius</name>
    <name type="common">Entomopathogenic fungus</name>
    <name type="synonym">Lecanicillium muscarium</name>
    <dbReference type="NCBI Taxonomy" id="2231603"/>
    <lineage>
        <taxon>Eukaryota</taxon>
        <taxon>Fungi</taxon>
        <taxon>Dikarya</taxon>
        <taxon>Ascomycota</taxon>
        <taxon>Pezizomycotina</taxon>
        <taxon>Sordariomycetes</taxon>
        <taxon>Hypocreomycetidae</taxon>
        <taxon>Hypocreales</taxon>
        <taxon>Cordycipitaceae</taxon>
        <taxon>Akanthomyces</taxon>
    </lineage>
</organism>
<evidence type="ECO:0000313" key="2">
    <source>
        <dbReference type="Proteomes" id="UP001144673"/>
    </source>
</evidence>
<accession>A0A9W8QQ55</accession>
<dbReference type="EMBL" id="JAJHUN010000001">
    <property type="protein sequence ID" value="KAJ4165749.1"/>
    <property type="molecule type" value="Genomic_DNA"/>
</dbReference>
<gene>
    <name evidence="1" type="ORF">LMH87_007369</name>
</gene>
<dbReference type="AlphaFoldDB" id="A0A9W8QQ55"/>
<dbReference type="Proteomes" id="UP001144673">
    <property type="component" value="Chromosome 1"/>
</dbReference>
<evidence type="ECO:0000313" key="1">
    <source>
        <dbReference type="EMBL" id="KAJ4165749.1"/>
    </source>
</evidence>
<dbReference type="KEGG" id="amus:LMH87_007369"/>
<dbReference type="RefSeq" id="XP_056060664.1">
    <property type="nucleotide sequence ID" value="XM_056192444.1"/>
</dbReference>
<sequence length="543" mass="59965">MDLCPLYQRVRNKVKFRATKQSAVASHSATLATLPPEILSLILGHLCKHCSRPADLELSGIDDGKLALKSLCLVCRALRPPAQAFLVHSLWLRFGLRGYRTGKDDSNFAVLRTLIACPDLAASVRKITLGGSEMVLRRERLEAVRDAERQRTFQTVATLSYEVDDVSFTRLTRDLFVSLAHNLTDLSFPLGFRRGEQGAADLAAAVRHARYAKMLNSGAIMPALQTLTLFPERISSFVLNDPRICLFLCAAPNLRRLVIDEVEDLVAFTTNYSDPYTGTAQQIHPGLFLHELPFMKHLHSIHLQNCIVADDAPGRNLAGLQTLIAVAPNLRRFQFSAGPSFQHPMIASSRVLSLLEPLYDTLLDLGLRFDASVTYLDDGDHTDSLESLARFNKLCVLRLDEAAYCHSRHPGQLNTDSRNRNSGEESVPPECLTMILPQSVQVLHLELMYGCTKQCDALHLAAQVADGQFPNLLHVQIEAVLRTPPHGAVQLRNVQQGIDAGWLEAAGYESDVVAAFLESKVAVWLRNVGSFDDLDAGACVNVC</sequence>
<reference evidence="1" key="1">
    <citation type="journal article" date="2023" name="Access Microbiol">
        <title>De-novo genome assembly for Akanthomyces muscarius, a biocontrol agent of insect agricultural pests.</title>
        <authorList>
            <person name="Erdos Z."/>
            <person name="Studholme D.J."/>
            <person name="Raymond B."/>
            <person name="Sharma M."/>
        </authorList>
    </citation>
    <scope>NUCLEOTIDE SEQUENCE</scope>
    <source>
        <strain evidence="1">Ve6</strain>
    </source>
</reference>
<keyword evidence="2" id="KW-1185">Reference proteome</keyword>
<comment type="caution">
    <text evidence="1">The sequence shown here is derived from an EMBL/GenBank/DDBJ whole genome shotgun (WGS) entry which is preliminary data.</text>
</comment>
<protein>
    <submittedName>
        <fullName evidence="1">Uncharacterized protein</fullName>
    </submittedName>
</protein>
<name>A0A9W8QQ55_AKAMU</name>